<proteinExistence type="predicted"/>
<protein>
    <submittedName>
        <fullName evidence="1">Uncharacterized protein</fullName>
    </submittedName>
</protein>
<evidence type="ECO:0000313" key="2">
    <source>
        <dbReference type="Proteomes" id="UP001060085"/>
    </source>
</evidence>
<gene>
    <name evidence="1" type="ORF">M9H77_24161</name>
</gene>
<dbReference type="Proteomes" id="UP001060085">
    <property type="component" value="Linkage Group LG05"/>
</dbReference>
<evidence type="ECO:0000313" key="1">
    <source>
        <dbReference type="EMBL" id="KAI5664838.1"/>
    </source>
</evidence>
<sequence length="547" mass="60924">MNPIDKSKNPVSSPSNSPPSSSRPPGTHSGEIPSPTYTMPFPLYSAQIEPGFSTNYPFSVTSPFIDFDSIQNLEETIPTLPTTTAEADEGFTGVPQPLDILHETPVPPFLSKTYDLVEDPSLDSIISWGARGQSFVVWDPVEFSRIILPRNFKHNNFSSFMMLRCFIFRIGNKKTFLLYPTAVVGRFIFLQGFRKIDADKWEFANEGFLRGNKHLLKNIQRRKSPHSQHVGSSSTSTGETGKSALEAEIVKLRKERSVMMQEVAELQRQQRGTIQHMENVGEKLQAAEQRQKQMVSFLAKVFQNPSFLGRIKQTKEQRQIASPRTMRKFVKHQQHGPDGTESSLEGQIVKYRPDLPGFAISPIGPNLDSVAVEQLPEFPLQDSGKSLGLHSEYMPSQTEDNASDDFIMAHEPGRTSEQLPSRGAEDPVLKGKNVVCPLSEAIPEYLVSFPEDLSKQKSVPEFSSLGIESIVKEEELWPMGFEVGTGINYEIPELGGSSGLSDIWNLDSPQGAGSSGVQKWQDDESPFRGFYEQAGDHKDDSSKNLDP</sequence>
<keyword evidence="2" id="KW-1185">Reference proteome</keyword>
<reference evidence="2" key="1">
    <citation type="journal article" date="2023" name="Nat. Plants">
        <title>Single-cell RNA sequencing provides a high-resolution roadmap for understanding the multicellular compartmentation of specialized metabolism.</title>
        <authorList>
            <person name="Sun S."/>
            <person name="Shen X."/>
            <person name="Li Y."/>
            <person name="Li Y."/>
            <person name="Wang S."/>
            <person name="Li R."/>
            <person name="Zhang H."/>
            <person name="Shen G."/>
            <person name="Guo B."/>
            <person name="Wei J."/>
            <person name="Xu J."/>
            <person name="St-Pierre B."/>
            <person name="Chen S."/>
            <person name="Sun C."/>
        </authorList>
    </citation>
    <scope>NUCLEOTIDE SEQUENCE [LARGE SCALE GENOMIC DNA]</scope>
</reference>
<dbReference type="EMBL" id="CM044705">
    <property type="protein sequence ID" value="KAI5664838.1"/>
    <property type="molecule type" value="Genomic_DNA"/>
</dbReference>
<name>A0ACC0AZH0_CATRO</name>
<accession>A0ACC0AZH0</accession>
<organism evidence="1 2">
    <name type="scientific">Catharanthus roseus</name>
    <name type="common">Madagascar periwinkle</name>
    <name type="synonym">Vinca rosea</name>
    <dbReference type="NCBI Taxonomy" id="4058"/>
    <lineage>
        <taxon>Eukaryota</taxon>
        <taxon>Viridiplantae</taxon>
        <taxon>Streptophyta</taxon>
        <taxon>Embryophyta</taxon>
        <taxon>Tracheophyta</taxon>
        <taxon>Spermatophyta</taxon>
        <taxon>Magnoliopsida</taxon>
        <taxon>eudicotyledons</taxon>
        <taxon>Gunneridae</taxon>
        <taxon>Pentapetalae</taxon>
        <taxon>asterids</taxon>
        <taxon>lamiids</taxon>
        <taxon>Gentianales</taxon>
        <taxon>Apocynaceae</taxon>
        <taxon>Rauvolfioideae</taxon>
        <taxon>Vinceae</taxon>
        <taxon>Catharanthinae</taxon>
        <taxon>Catharanthus</taxon>
    </lineage>
</organism>
<comment type="caution">
    <text evidence="1">The sequence shown here is derived from an EMBL/GenBank/DDBJ whole genome shotgun (WGS) entry which is preliminary data.</text>
</comment>